<accession>A0A926NE29</accession>
<dbReference type="EMBL" id="JACXAI010000033">
    <property type="protein sequence ID" value="MBD1382552.1"/>
    <property type="molecule type" value="Genomic_DNA"/>
</dbReference>
<dbReference type="PANTHER" id="PTHR40045">
    <property type="entry name" value="YCGG FAMILY PROTEIN"/>
    <property type="match status" value="1"/>
</dbReference>
<name>A0A926NE29_9BACI</name>
<dbReference type="Proteomes" id="UP000626844">
    <property type="component" value="Unassembled WGS sequence"/>
</dbReference>
<dbReference type="PANTHER" id="PTHR40045:SF1">
    <property type="entry name" value="YQCI_YCGG FAMILY PROTEIN"/>
    <property type="match status" value="1"/>
</dbReference>
<dbReference type="RefSeq" id="WP_191160863.1">
    <property type="nucleotide sequence ID" value="NZ_JACXAI010000033.1"/>
</dbReference>
<dbReference type="Pfam" id="PF08892">
    <property type="entry name" value="YqcI_YcgG"/>
    <property type="match status" value="1"/>
</dbReference>
<organism evidence="1 2">
    <name type="scientific">Metabacillus arenae</name>
    <dbReference type="NCBI Taxonomy" id="2771434"/>
    <lineage>
        <taxon>Bacteria</taxon>
        <taxon>Bacillati</taxon>
        <taxon>Bacillota</taxon>
        <taxon>Bacilli</taxon>
        <taxon>Bacillales</taxon>
        <taxon>Bacillaceae</taxon>
        <taxon>Metabacillus</taxon>
    </lineage>
</organism>
<evidence type="ECO:0000313" key="1">
    <source>
        <dbReference type="EMBL" id="MBD1382552.1"/>
    </source>
</evidence>
<comment type="caution">
    <text evidence="1">The sequence shown here is derived from an EMBL/GenBank/DDBJ whole genome shotgun (WGS) entry which is preliminary data.</text>
</comment>
<sequence>MLLFDKFTIEENSEMLEKWQYDAFLHFKNKLMDDDKKFPCIPAVQGYKLNHFRFGFVSDPTKPSAHQELAQLLTLFGRKSHSFGSYTSLVIFFETTESLIGNYEIEQYRELFWGILNQLSKMDEEKWPEHIPVDPNHHIWEYCFGGEQYFMYCATPAHKNRKSRSFPYFIFAVTPRWVLERFNSFPQSAAKIKKSIRERIKAYDTVNVHPDLNGYRQENNFEWKQYFLSDDESTPSKCPFTYMKNLLRGSRY</sequence>
<reference evidence="1" key="1">
    <citation type="submission" date="2020-09" db="EMBL/GenBank/DDBJ databases">
        <title>A novel bacterium of genus Bacillus, isolated from South China Sea.</title>
        <authorList>
            <person name="Huang H."/>
            <person name="Mo K."/>
            <person name="Hu Y."/>
        </authorList>
    </citation>
    <scope>NUCLEOTIDE SEQUENCE</scope>
    <source>
        <strain evidence="1">IB182487</strain>
    </source>
</reference>
<dbReference type="InterPro" id="IPR014988">
    <property type="entry name" value="Uncharacterised_YqcI/YcgG"/>
</dbReference>
<protein>
    <submittedName>
        <fullName evidence="1">YqcI/YcgG family protein</fullName>
    </submittedName>
</protein>
<dbReference type="AlphaFoldDB" id="A0A926NE29"/>
<keyword evidence="2" id="KW-1185">Reference proteome</keyword>
<gene>
    <name evidence="1" type="ORF">IC621_20320</name>
</gene>
<proteinExistence type="predicted"/>
<evidence type="ECO:0000313" key="2">
    <source>
        <dbReference type="Proteomes" id="UP000626844"/>
    </source>
</evidence>